<evidence type="ECO:0000256" key="19">
    <source>
        <dbReference type="ARBA" id="ARBA00043749"/>
    </source>
</evidence>
<evidence type="ECO:0000256" key="9">
    <source>
        <dbReference type="ARBA" id="ARBA00033660"/>
    </source>
</evidence>
<dbReference type="PANTHER" id="PTHR45688:SF3">
    <property type="entry name" value="ALANINE--GLYOXYLATE AMINOTRANSFERASE 2, MITOCHONDRIAL"/>
    <property type="match status" value="1"/>
</dbReference>
<comment type="catalytic activity">
    <reaction evidence="21">
        <text>N(omega)-methyl-L-arginine + pyruvate = 5-(3-methylguanidino)-2-oxopentanoate + L-alanine</text>
        <dbReference type="Rhea" id="RHEA:77319"/>
        <dbReference type="ChEBI" id="CHEBI:15361"/>
        <dbReference type="ChEBI" id="CHEBI:57972"/>
        <dbReference type="ChEBI" id="CHEBI:114953"/>
        <dbReference type="ChEBI" id="CHEBI:197314"/>
    </reaction>
</comment>
<evidence type="ECO:0000256" key="12">
    <source>
        <dbReference type="ARBA" id="ARBA00041662"/>
    </source>
</evidence>
<evidence type="ECO:0000256" key="14">
    <source>
        <dbReference type="ARBA" id="ARBA00042611"/>
    </source>
</evidence>
<evidence type="ECO:0000256" key="5">
    <source>
        <dbReference type="ARBA" id="ARBA00013049"/>
    </source>
</evidence>
<comment type="similarity">
    <text evidence="3 37">Belongs to the class-III pyridoxal-phosphate-dependent aminotransferase family.</text>
</comment>
<keyword evidence="8 37" id="KW-0663">Pyridoxal phosphate</keyword>
<dbReference type="Proteomes" id="UP001162164">
    <property type="component" value="Unassembled WGS sequence"/>
</dbReference>
<protein>
    <recommendedName>
        <fullName evidence="11">Alanine--glyoxylate aminotransferase 2, mitochondrial</fullName>
        <ecNumber evidence="26">2.6.1.18</ecNumber>
        <ecNumber evidence="10">2.6.1.40</ecNumber>
        <ecNumber evidence="5">2.6.1.44</ecNumber>
    </recommendedName>
    <alternativeName>
        <fullName evidence="12">(R)-3-amino-2-methylpropionate--pyruvate transaminase</fullName>
    </alternativeName>
    <alternativeName>
        <fullName evidence="14">Beta-ALAAT II</fullName>
    </alternativeName>
    <alternativeName>
        <fullName evidence="15">Beta-alanine-pyruvate aminotransferase</fullName>
    </alternativeName>
    <alternativeName>
        <fullName evidence="28">D-3-aminoisobutyrate-pyruvate aminotransferase</fullName>
    </alternativeName>
    <alternativeName>
        <fullName evidence="13">D-AIBAT</fullName>
    </alternativeName>
    <alternativeName>
        <fullName evidence="27">D-beta-aminoisobutyrate-pyruvate aminotransferase</fullName>
    </alternativeName>
</protein>
<evidence type="ECO:0000256" key="27">
    <source>
        <dbReference type="ARBA" id="ARBA00044257"/>
    </source>
</evidence>
<dbReference type="InterPro" id="IPR015422">
    <property type="entry name" value="PyrdxlP-dep_Trfase_small"/>
</dbReference>
<keyword evidence="39" id="KW-1185">Reference proteome</keyword>
<comment type="catalytic activity">
    <reaction evidence="19">
        <text>N(omega),N(omega)-dimethyl-L-arginine + oxaloacetate = 5-(3,3-dimethylguanidino)-2-oxopentanoate + L-aspartate</text>
        <dbReference type="Rhea" id="RHEA:77343"/>
        <dbReference type="ChEBI" id="CHEBI:16452"/>
        <dbReference type="ChEBI" id="CHEBI:29991"/>
        <dbReference type="ChEBI" id="CHEBI:58326"/>
        <dbReference type="ChEBI" id="CHEBI:197301"/>
    </reaction>
</comment>
<dbReference type="EC" id="2.6.1.18" evidence="26"/>
<dbReference type="InterPro" id="IPR005814">
    <property type="entry name" value="Aminotrans_3"/>
</dbReference>
<evidence type="ECO:0000256" key="21">
    <source>
        <dbReference type="ARBA" id="ARBA00043758"/>
    </source>
</evidence>
<comment type="catalytic activity">
    <reaction evidence="32">
        <text>N(omega),N(omega)-dimethyl-L-arginine + 2-oxobutanoate = 5-(3,3-dimethylguanidino)-2-oxopentanoate + (2S)-2-aminobutanoate</text>
        <dbReference type="Rhea" id="RHEA:77351"/>
        <dbReference type="ChEBI" id="CHEBI:16763"/>
        <dbReference type="ChEBI" id="CHEBI:58326"/>
        <dbReference type="ChEBI" id="CHEBI:74359"/>
        <dbReference type="ChEBI" id="CHEBI:197301"/>
    </reaction>
</comment>
<evidence type="ECO:0000313" key="38">
    <source>
        <dbReference type="EMBL" id="KAJ8975709.1"/>
    </source>
</evidence>
<evidence type="ECO:0000256" key="16">
    <source>
        <dbReference type="ARBA" id="ARBA00043669"/>
    </source>
</evidence>
<dbReference type="SUPFAM" id="SSF53383">
    <property type="entry name" value="PLP-dependent transferases"/>
    <property type="match status" value="1"/>
</dbReference>
<evidence type="ECO:0000256" key="23">
    <source>
        <dbReference type="ARBA" id="ARBA00043798"/>
    </source>
</evidence>
<comment type="catalytic activity">
    <reaction evidence="31">
        <text>2-oxohexanoate + N(omega),N(omega)-dimethyl-L-arginine = L-2-aminohexanoate + 5-(3,3-dimethylguanidino)-2-oxopentanoate</text>
        <dbReference type="Rhea" id="RHEA:77363"/>
        <dbReference type="ChEBI" id="CHEBI:35177"/>
        <dbReference type="ChEBI" id="CHEBI:58326"/>
        <dbReference type="ChEBI" id="CHEBI:58455"/>
        <dbReference type="ChEBI" id="CHEBI:197301"/>
    </reaction>
</comment>
<comment type="catalytic activity">
    <reaction evidence="18">
        <text>(R)-3-amino-2-methylpropanoate + pyruvate = 2-methyl-3-oxopropanoate + L-alanine</text>
        <dbReference type="Rhea" id="RHEA:18393"/>
        <dbReference type="ChEBI" id="CHEBI:15361"/>
        <dbReference type="ChEBI" id="CHEBI:57700"/>
        <dbReference type="ChEBI" id="CHEBI:57731"/>
        <dbReference type="ChEBI" id="CHEBI:57972"/>
        <dbReference type="EC" id="2.6.1.40"/>
    </reaction>
    <physiologicalReaction direction="left-to-right" evidence="18">
        <dbReference type="Rhea" id="RHEA:18394"/>
    </physiologicalReaction>
</comment>
<evidence type="ECO:0000256" key="30">
    <source>
        <dbReference type="ARBA" id="ARBA00048264"/>
    </source>
</evidence>
<evidence type="ECO:0000256" key="10">
    <source>
        <dbReference type="ARBA" id="ARBA00039130"/>
    </source>
</evidence>
<evidence type="ECO:0000256" key="6">
    <source>
        <dbReference type="ARBA" id="ARBA00022576"/>
    </source>
</evidence>
<comment type="subcellular location">
    <subcellularLocation>
        <location evidence="2">Mitochondrion</location>
    </subcellularLocation>
</comment>
<dbReference type="InterPro" id="IPR015424">
    <property type="entry name" value="PyrdxlP-dep_Trfase"/>
</dbReference>
<proteinExistence type="inferred from homology"/>
<comment type="catalytic activity">
    <reaction evidence="22">
        <text>L-ornithine + pyruvate = 5-amino-2-oxopentanoate + L-alanine</text>
        <dbReference type="Rhea" id="RHEA:77327"/>
        <dbReference type="ChEBI" id="CHEBI:15361"/>
        <dbReference type="ChEBI" id="CHEBI:46911"/>
        <dbReference type="ChEBI" id="CHEBI:57972"/>
        <dbReference type="ChEBI" id="CHEBI:58802"/>
    </reaction>
</comment>
<evidence type="ECO:0000256" key="32">
    <source>
        <dbReference type="ARBA" id="ARBA00048560"/>
    </source>
</evidence>
<comment type="catalytic activity">
    <reaction evidence="17">
        <text>(2S)-2-aminobutanoate + glyoxylate = 2-oxobutanoate + glycine</text>
        <dbReference type="Rhea" id="RHEA:77339"/>
        <dbReference type="ChEBI" id="CHEBI:16763"/>
        <dbReference type="ChEBI" id="CHEBI:36655"/>
        <dbReference type="ChEBI" id="CHEBI:57305"/>
        <dbReference type="ChEBI" id="CHEBI:74359"/>
    </reaction>
</comment>
<comment type="catalytic activity">
    <reaction evidence="23">
        <text>N(omega),N('omega)-dimethyl-L-arginine + pyruvate = 5-(3,3'-dimethylguanidino)-2-oxopentanoate + L-alanine</text>
        <dbReference type="Rhea" id="RHEA:77307"/>
        <dbReference type="ChEBI" id="CHEBI:15361"/>
        <dbReference type="ChEBI" id="CHEBI:57972"/>
        <dbReference type="ChEBI" id="CHEBI:197308"/>
        <dbReference type="ChEBI" id="CHEBI:197310"/>
    </reaction>
</comment>
<evidence type="ECO:0000256" key="18">
    <source>
        <dbReference type="ARBA" id="ARBA00043726"/>
    </source>
</evidence>
<keyword evidence="6" id="KW-0032">Aminotransferase</keyword>
<dbReference type="CDD" id="cd00610">
    <property type="entry name" value="OAT_like"/>
    <property type="match status" value="1"/>
</dbReference>
<dbReference type="EMBL" id="JAPWTJ010000776">
    <property type="protein sequence ID" value="KAJ8975709.1"/>
    <property type="molecule type" value="Genomic_DNA"/>
</dbReference>
<comment type="catalytic activity">
    <reaction evidence="34">
        <text>oxaloacetate + L-alanine = L-aspartate + pyruvate</text>
        <dbReference type="Rhea" id="RHEA:77347"/>
        <dbReference type="ChEBI" id="CHEBI:15361"/>
        <dbReference type="ChEBI" id="CHEBI:16452"/>
        <dbReference type="ChEBI" id="CHEBI:29991"/>
        <dbReference type="ChEBI" id="CHEBI:57972"/>
    </reaction>
</comment>
<dbReference type="EC" id="2.6.1.44" evidence="5"/>
<organism evidence="38 39">
    <name type="scientific">Molorchus minor</name>
    <dbReference type="NCBI Taxonomy" id="1323400"/>
    <lineage>
        <taxon>Eukaryota</taxon>
        <taxon>Metazoa</taxon>
        <taxon>Ecdysozoa</taxon>
        <taxon>Arthropoda</taxon>
        <taxon>Hexapoda</taxon>
        <taxon>Insecta</taxon>
        <taxon>Pterygota</taxon>
        <taxon>Neoptera</taxon>
        <taxon>Endopterygota</taxon>
        <taxon>Coleoptera</taxon>
        <taxon>Polyphaga</taxon>
        <taxon>Cucujiformia</taxon>
        <taxon>Chrysomeloidea</taxon>
        <taxon>Cerambycidae</taxon>
        <taxon>Lamiinae</taxon>
        <taxon>Monochamini</taxon>
        <taxon>Molorchus</taxon>
    </lineage>
</organism>
<evidence type="ECO:0000256" key="25">
    <source>
        <dbReference type="ARBA" id="ARBA00043826"/>
    </source>
</evidence>
<reference evidence="38" key="1">
    <citation type="journal article" date="2023" name="Insect Mol. Biol.">
        <title>Genome sequencing provides insights into the evolution of gene families encoding plant cell wall-degrading enzymes in longhorned beetles.</title>
        <authorList>
            <person name="Shin N.R."/>
            <person name="Okamura Y."/>
            <person name="Kirsch R."/>
            <person name="Pauchet Y."/>
        </authorList>
    </citation>
    <scope>NUCLEOTIDE SEQUENCE</scope>
    <source>
        <strain evidence="38">MMC_N1</strain>
    </source>
</reference>
<evidence type="ECO:0000256" key="36">
    <source>
        <dbReference type="ARBA" id="ARBA00058068"/>
    </source>
</evidence>
<comment type="catalytic activity">
    <reaction evidence="9">
        <text>glyoxylate + L-alanine = glycine + pyruvate</text>
        <dbReference type="Rhea" id="RHEA:24248"/>
        <dbReference type="ChEBI" id="CHEBI:15361"/>
        <dbReference type="ChEBI" id="CHEBI:36655"/>
        <dbReference type="ChEBI" id="CHEBI:57305"/>
        <dbReference type="ChEBI" id="CHEBI:57972"/>
        <dbReference type="EC" id="2.6.1.44"/>
    </reaction>
    <physiologicalReaction direction="left-to-right" evidence="9">
        <dbReference type="Rhea" id="RHEA:24249"/>
    </physiologicalReaction>
</comment>
<dbReference type="Gene3D" id="3.40.640.10">
    <property type="entry name" value="Type I PLP-dependent aspartate aminotransferase-like (Major domain)"/>
    <property type="match status" value="2"/>
</dbReference>
<accession>A0ABQ9JC25</accession>
<keyword evidence="7" id="KW-0808">Transferase</keyword>
<evidence type="ECO:0000313" key="39">
    <source>
        <dbReference type="Proteomes" id="UP001162164"/>
    </source>
</evidence>
<comment type="catalytic activity">
    <reaction evidence="25">
        <text>2-oxopentanoate + N(omega),N(omega)-dimethyl-L-arginine = 5-(3,3-dimethylguanidino)-2-oxopentanoate + L-2-aminopentanoate</text>
        <dbReference type="Rhea" id="RHEA:77359"/>
        <dbReference type="ChEBI" id="CHEBI:28644"/>
        <dbReference type="ChEBI" id="CHEBI:58326"/>
        <dbReference type="ChEBI" id="CHEBI:58441"/>
        <dbReference type="ChEBI" id="CHEBI:197301"/>
    </reaction>
</comment>
<comment type="catalytic activity">
    <reaction evidence="16">
        <text>N(omega),N(omega)-dimethyl-L-arginine + pyruvate = 5-(3,3-dimethylguanidino)-2-oxopentanoate + L-alanine</text>
        <dbReference type="Rhea" id="RHEA:77303"/>
        <dbReference type="ChEBI" id="CHEBI:15361"/>
        <dbReference type="ChEBI" id="CHEBI:57972"/>
        <dbReference type="ChEBI" id="CHEBI:58326"/>
        <dbReference type="ChEBI" id="CHEBI:197301"/>
    </reaction>
</comment>
<evidence type="ECO:0000256" key="35">
    <source>
        <dbReference type="ARBA" id="ARBA00049480"/>
    </source>
</evidence>
<dbReference type="Pfam" id="PF00202">
    <property type="entry name" value="Aminotran_3"/>
    <property type="match status" value="2"/>
</dbReference>
<evidence type="ECO:0000256" key="37">
    <source>
        <dbReference type="RuleBase" id="RU003560"/>
    </source>
</evidence>
<evidence type="ECO:0000256" key="26">
    <source>
        <dbReference type="ARBA" id="ARBA00044055"/>
    </source>
</evidence>
<evidence type="ECO:0000256" key="24">
    <source>
        <dbReference type="ARBA" id="ARBA00043825"/>
    </source>
</evidence>
<evidence type="ECO:0000256" key="29">
    <source>
        <dbReference type="ARBA" id="ARBA00047892"/>
    </source>
</evidence>
<evidence type="ECO:0000256" key="3">
    <source>
        <dbReference type="ARBA" id="ARBA00008954"/>
    </source>
</evidence>
<evidence type="ECO:0000256" key="13">
    <source>
        <dbReference type="ARBA" id="ARBA00041845"/>
    </source>
</evidence>
<name>A0ABQ9JC25_9CUCU</name>
<comment type="cofactor">
    <cofactor evidence="1">
        <name>pyridoxal 5'-phosphate</name>
        <dbReference type="ChEBI" id="CHEBI:597326"/>
    </cofactor>
</comment>
<comment type="catalytic activity">
    <reaction evidence="20">
        <text>2-oxobutanoate + L-alanine = (2S)-2-aminobutanoate + pyruvate</text>
        <dbReference type="Rhea" id="RHEA:77355"/>
        <dbReference type="ChEBI" id="CHEBI:15361"/>
        <dbReference type="ChEBI" id="CHEBI:16763"/>
        <dbReference type="ChEBI" id="CHEBI:57972"/>
        <dbReference type="ChEBI" id="CHEBI:74359"/>
        <dbReference type="EC" id="2.6.1.44"/>
    </reaction>
</comment>
<sequence length="437" mass="49166">MFQYINFRKITDAVFEQMQTLGHVSNVYFHSKIHEYSKRLAETLPGNLKSIYLVNSGSEANDLALLMARAYTGRFEVASLRNGYHGMTYQTMGMVSNNCYKYPVPSAAGFVKTMNPNVYRGLWGGNKCRDSPVQTDRTCSCNEECEAGLRYVEQFEEELINNVPKNNIAAFWAESTTGRWRNHTVQTGFGRTGDHFWGFEMHGIIPDIVTMAKGIGNGFPLAAVATTPEIAQALTKASHFNTFGGNPIGCTVGIAVLDIIEEENLQENCIQVGTYLLLELAKLKSKYTIFGDVRGKGLMIGVELVSNSETREPVSPQIFMKFWEYCRDRGVIIGKGGLNGNVRCFHNEYNYLHLHLMYSATKHLSQPFLRQRTQPKAAAGVFEEYDIDTDKFQTKFANSENYNVLEDVLRIKPPMCITKEDADFTVEVLEEAAKYVG</sequence>
<gene>
    <name evidence="38" type="ORF">NQ317_018983</name>
</gene>
<evidence type="ECO:0000256" key="4">
    <source>
        <dbReference type="ARBA" id="ARBA00011881"/>
    </source>
</evidence>
<comment type="catalytic activity">
    <reaction evidence="29">
        <text>N(omega),N(omega)-dimethyl-L-arginine + glyoxylate = 5-(3,3-dimethylguanidino)-2-oxopentanoate + glycine</text>
        <dbReference type="Rhea" id="RHEA:77311"/>
        <dbReference type="ChEBI" id="CHEBI:36655"/>
        <dbReference type="ChEBI" id="CHEBI:57305"/>
        <dbReference type="ChEBI" id="CHEBI:58326"/>
        <dbReference type="ChEBI" id="CHEBI:197301"/>
    </reaction>
</comment>
<dbReference type="InterPro" id="IPR015421">
    <property type="entry name" value="PyrdxlP-dep_Trfase_major"/>
</dbReference>
<evidence type="ECO:0000256" key="17">
    <source>
        <dbReference type="ARBA" id="ARBA00043679"/>
    </source>
</evidence>
<evidence type="ECO:0000256" key="7">
    <source>
        <dbReference type="ARBA" id="ARBA00022679"/>
    </source>
</evidence>
<comment type="subunit">
    <text evidence="4">Homotetramer.</text>
</comment>
<comment type="catalytic activity">
    <reaction evidence="33">
        <text>N(omega)-methyl-L-arginine + glyoxylate = 5-(3-methylguanidino)-2-oxopentanoate + glycine</text>
        <dbReference type="Rhea" id="RHEA:77323"/>
        <dbReference type="ChEBI" id="CHEBI:36655"/>
        <dbReference type="ChEBI" id="CHEBI:57305"/>
        <dbReference type="ChEBI" id="CHEBI:114953"/>
        <dbReference type="ChEBI" id="CHEBI:197314"/>
    </reaction>
</comment>
<evidence type="ECO:0000256" key="8">
    <source>
        <dbReference type="ARBA" id="ARBA00022898"/>
    </source>
</evidence>
<dbReference type="PANTHER" id="PTHR45688">
    <property type="match status" value="1"/>
</dbReference>
<evidence type="ECO:0000256" key="20">
    <source>
        <dbReference type="ARBA" id="ARBA00043751"/>
    </source>
</evidence>
<evidence type="ECO:0000256" key="31">
    <source>
        <dbReference type="ARBA" id="ARBA00048500"/>
    </source>
</evidence>
<evidence type="ECO:0000256" key="22">
    <source>
        <dbReference type="ARBA" id="ARBA00043777"/>
    </source>
</evidence>
<evidence type="ECO:0000256" key="34">
    <source>
        <dbReference type="ARBA" id="ARBA00048916"/>
    </source>
</evidence>
<comment type="catalytic activity">
    <reaction evidence="24">
        <text>3-oxopropanoate + L-alanine = beta-alanine + pyruvate</text>
        <dbReference type="Rhea" id="RHEA:14077"/>
        <dbReference type="ChEBI" id="CHEBI:15361"/>
        <dbReference type="ChEBI" id="CHEBI:33190"/>
        <dbReference type="ChEBI" id="CHEBI:57966"/>
        <dbReference type="ChEBI" id="CHEBI:57972"/>
        <dbReference type="EC" id="2.6.1.18"/>
    </reaction>
    <physiologicalReaction direction="right-to-left" evidence="24">
        <dbReference type="Rhea" id="RHEA:14079"/>
    </physiologicalReaction>
</comment>
<dbReference type="Gene3D" id="3.90.1150.10">
    <property type="entry name" value="Aspartate Aminotransferase, domain 1"/>
    <property type="match status" value="2"/>
</dbReference>
<comment type="catalytic activity">
    <reaction evidence="35">
        <text>N(omega),N('omega)-dimethyl-L-arginine + glyoxylate = 5-(3,3'-dimethylguanidino)-2-oxopentanoate + glycine</text>
        <dbReference type="Rhea" id="RHEA:77315"/>
        <dbReference type="ChEBI" id="CHEBI:36655"/>
        <dbReference type="ChEBI" id="CHEBI:57305"/>
        <dbReference type="ChEBI" id="CHEBI:197308"/>
        <dbReference type="ChEBI" id="CHEBI:197310"/>
    </reaction>
</comment>
<evidence type="ECO:0000256" key="15">
    <source>
        <dbReference type="ARBA" id="ARBA00042669"/>
    </source>
</evidence>
<dbReference type="EC" id="2.6.1.40" evidence="10"/>
<comment type="catalytic activity">
    <reaction evidence="30">
        <text>L-ornithine + glyoxylate = 5-amino-2-oxopentanoate + glycine</text>
        <dbReference type="Rhea" id="RHEA:77331"/>
        <dbReference type="ChEBI" id="CHEBI:36655"/>
        <dbReference type="ChEBI" id="CHEBI:46911"/>
        <dbReference type="ChEBI" id="CHEBI:57305"/>
        <dbReference type="ChEBI" id="CHEBI:58802"/>
    </reaction>
</comment>
<evidence type="ECO:0000256" key="33">
    <source>
        <dbReference type="ARBA" id="ARBA00048760"/>
    </source>
</evidence>
<comment type="function">
    <text evidence="36">Multifunctional aminotransferase with a broad substrate specificity. Catalyzes the conversion of glyoxylate to glycine using alanine as the amino donor. Catalyzes metabolism of not L- but the D-isomer of D-beta-aminoisobutyric acid to generate 2-methyl-3-oxopropanoate and alanine. Catalyzes the transfer of the amino group from beta-alanine to pyruvate to yield L-alanine and 3-oxopropanoate. Can metabolize NG-monomethyl-L-arginine (NMMA), asymmetric NG,NG-dimethyl-L-arginine (ADMA) and symmetric NG,N'G-dimethyl-L-arginine (SDMA). ADMA is a potent inhibitor of nitric-oxide (NO) synthase, and this activity provides mechanism through which the kidney regulates blood pressure.</text>
</comment>
<comment type="caution">
    <text evidence="38">The sequence shown here is derived from an EMBL/GenBank/DDBJ whole genome shotgun (WGS) entry which is preliminary data.</text>
</comment>
<evidence type="ECO:0000256" key="28">
    <source>
        <dbReference type="ARBA" id="ARBA00044258"/>
    </source>
</evidence>
<dbReference type="PIRSF" id="PIRSF000521">
    <property type="entry name" value="Transaminase_4ab_Lys_Orn"/>
    <property type="match status" value="1"/>
</dbReference>
<evidence type="ECO:0000256" key="1">
    <source>
        <dbReference type="ARBA" id="ARBA00001933"/>
    </source>
</evidence>
<evidence type="ECO:0000256" key="11">
    <source>
        <dbReference type="ARBA" id="ARBA00039862"/>
    </source>
</evidence>
<evidence type="ECO:0000256" key="2">
    <source>
        <dbReference type="ARBA" id="ARBA00004173"/>
    </source>
</evidence>